<reference evidence="1" key="1">
    <citation type="submission" date="2018-05" db="EMBL/GenBank/DDBJ databases">
        <authorList>
            <person name="Lanie J.A."/>
            <person name="Ng W.-L."/>
            <person name="Kazmierczak K.M."/>
            <person name="Andrzejewski T.M."/>
            <person name="Davidsen T.M."/>
            <person name="Wayne K.J."/>
            <person name="Tettelin H."/>
            <person name="Glass J.I."/>
            <person name="Rusch D."/>
            <person name="Podicherti R."/>
            <person name="Tsui H.-C.T."/>
            <person name="Winkler M.E."/>
        </authorList>
    </citation>
    <scope>NUCLEOTIDE SEQUENCE</scope>
</reference>
<evidence type="ECO:0000313" key="1">
    <source>
        <dbReference type="EMBL" id="SVD67102.1"/>
    </source>
</evidence>
<feature type="non-terminal residue" evidence="1">
    <location>
        <position position="1"/>
    </location>
</feature>
<name>A0A382X7P8_9ZZZZ</name>
<dbReference type="EMBL" id="UINC01165611">
    <property type="protein sequence ID" value="SVD67102.1"/>
    <property type="molecule type" value="Genomic_DNA"/>
</dbReference>
<dbReference type="SUPFAM" id="SSF53187">
    <property type="entry name" value="Zn-dependent exopeptidases"/>
    <property type="match status" value="1"/>
</dbReference>
<dbReference type="Gene3D" id="3.40.630.10">
    <property type="entry name" value="Zn peptidases"/>
    <property type="match status" value="1"/>
</dbReference>
<feature type="non-terminal residue" evidence="1">
    <location>
        <position position="97"/>
    </location>
</feature>
<organism evidence="1">
    <name type="scientific">marine metagenome</name>
    <dbReference type="NCBI Taxonomy" id="408172"/>
    <lineage>
        <taxon>unclassified sequences</taxon>
        <taxon>metagenomes</taxon>
        <taxon>ecological metagenomes</taxon>
    </lineage>
</organism>
<sequence>VDPRTVCDAAVGGLNQRRRRVGNEIDLKTSGESNMSTSNVMQIDGDRLWASLMSMAEIGATEKGGSRRLALTDEDRQGRDLFIEWCRDAGCGISIDQ</sequence>
<proteinExistence type="predicted"/>
<protein>
    <submittedName>
        <fullName evidence="1">Uncharacterized protein</fullName>
    </submittedName>
</protein>
<accession>A0A382X7P8</accession>
<dbReference type="AlphaFoldDB" id="A0A382X7P8"/>
<gene>
    <name evidence="1" type="ORF">METZ01_LOCUS419956</name>
</gene>